<reference evidence="3" key="1">
    <citation type="submission" date="2021-02" db="EMBL/GenBank/DDBJ databases">
        <authorList>
            <person name="Nieuwenhuis M."/>
            <person name="Van De Peppel L.J.J."/>
        </authorList>
    </citation>
    <scope>NUCLEOTIDE SEQUENCE</scope>
    <source>
        <strain evidence="3">D49</strain>
    </source>
</reference>
<evidence type="ECO:0000313" key="3">
    <source>
        <dbReference type="EMBL" id="KAG5649250.1"/>
    </source>
</evidence>
<organism evidence="3 4">
    <name type="scientific">Sphagnurus paluster</name>
    <dbReference type="NCBI Taxonomy" id="117069"/>
    <lineage>
        <taxon>Eukaryota</taxon>
        <taxon>Fungi</taxon>
        <taxon>Dikarya</taxon>
        <taxon>Basidiomycota</taxon>
        <taxon>Agaricomycotina</taxon>
        <taxon>Agaricomycetes</taxon>
        <taxon>Agaricomycetidae</taxon>
        <taxon>Agaricales</taxon>
        <taxon>Tricholomatineae</taxon>
        <taxon>Lyophyllaceae</taxon>
        <taxon>Sphagnurus</taxon>
    </lineage>
</organism>
<dbReference type="Proteomes" id="UP000717328">
    <property type="component" value="Unassembled WGS sequence"/>
</dbReference>
<sequence>GSTGSSASTAPVALALVSHLPSFFAAPLLVPTASSDVNAAISNMTPTHRTPRTTTGAITPESATKNAAAASKLKTTVPVAEPAASPQFQIRRPAYRKPVVPRTATTAITVPSPAPRGTSIAKPTMPTTSTAAQYKLKELTTTPVPTPATTATTTIRTPAPAPANAVHSIAVPEPAASRTIEPVYSPSADQPVVAAPSRARPAAEALATAPFTPACIRFCDPLTHPEPAFREETAIATTSAASILVKPTTFKSVECAPVSHPLSSFAAPLLVSTASSKDNGRRATPSYCTTARTPTAAPTPITSPLTRSIGTASEPVTPAAYTVPISAARRTKKPAEQAHHTTATTTPVPTSAAPISLTLAPYRPSAVERVTPALGTATAANTVPSPASRGTSIATPTKHAAAMPSV</sequence>
<feature type="signal peptide" evidence="2">
    <location>
        <begin position="1"/>
        <end position="25"/>
    </location>
</feature>
<feature type="region of interest" description="Disordered" evidence="1">
    <location>
        <begin position="378"/>
        <end position="406"/>
    </location>
</feature>
<evidence type="ECO:0000256" key="2">
    <source>
        <dbReference type="SAM" id="SignalP"/>
    </source>
</evidence>
<name>A0A9P7GH98_9AGAR</name>
<keyword evidence="4" id="KW-1185">Reference proteome</keyword>
<keyword evidence="2" id="KW-0732">Signal</keyword>
<proteinExistence type="predicted"/>
<feature type="compositionally biased region" description="Low complexity" evidence="1">
    <location>
        <begin position="341"/>
        <end position="352"/>
    </location>
</feature>
<feature type="chain" id="PRO_5040388783" evidence="2">
    <location>
        <begin position="26"/>
        <end position="406"/>
    </location>
</feature>
<feature type="compositionally biased region" description="Low complexity" evidence="1">
    <location>
        <begin position="289"/>
        <end position="306"/>
    </location>
</feature>
<evidence type="ECO:0000256" key="1">
    <source>
        <dbReference type="SAM" id="MobiDB-lite"/>
    </source>
</evidence>
<reference evidence="3" key="2">
    <citation type="submission" date="2021-10" db="EMBL/GenBank/DDBJ databases">
        <title>Phylogenomics reveals ancestral predisposition of the termite-cultivated fungus Termitomyces towards a domesticated lifestyle.</title>
        <authorList>
            <person name="Auxier B."/>
            <person name="Grum-Grzhimaylo A."/>
            <person name="Cardenas M.E."/>
            <person name="Lodge J.D."/>
            <person name="Laessoe T."/>
            <person name="Pedersen O."/>
            <person name="Smith M.E."/>
            <person name="Kuyper T.W."/>
            <person name="Franco-Molano E.A."/>
            <person name="Baroni T.J."/>
            <person name="Aanen D.K."/>
        </authorList>
    </citation>
    <scope>NUCLEOTIDE SEQUENCE</scope>
    <source>
        <strain evidence="3">D49</strain>
    </source>
</reference>
<comment type="caution">
    <text evidence="3">The sequence shown here is derived from an EMBL/GenBank/DDBJ whole genome shotgun (WGS) entry which is preliminary data.</text>
</comment>
<accession>A0A9P7GH98</accession>
<feature type="region of interest" description="Disordered" evidence="1">
    <location>
        <begin position="276"/>
        <end position="311"/>
    </location>
</feature>
<dbReference type="EMBL" id="JABCKI010001291">
    <property type="protein sequence ID" value="KAG5649250.1"/>
    <property type="molecule type" value="Genomic_DNA"/>
</dbReference>
<feature type="region of interest" description="Disordered" evidence="1">
    <location>
        <begin position="328"/>
        <end position="352"/>
    </location>
</feature>
<feature type="non-terminal residue" evidence="3">
    <location>
        <position position="1"/>
    </location>
</feature>
<gene>
    <name evidence="3" type="ORF">H0H81_005105</name>
</gene>
<protein>
    <submittedName>
        <fullName evidence="3">Uncharacterized protein</fullName>
    </submittedName>
</protein>
<feature type="compositionally biased region" description="Polar residues" evidence="1">
    <location>
        <begin position="378"/>
        <end position="395"/>
    </location>
</feature>
<dbReference type="AlphaFoldDB" id="A0A9P7GH98"/>
<evidence type="ECO:0000313" key="4">
    <source>
        <dbReference type="Proteomes" id="UP000717328"/>
    </source>
</evidence>